<dbReference type="GeneID" id="26634304"/>
<reference evidence="2 3" key="1">
    <citation type="journal article" date="2015" name="BMC Microbiol.">
        <title>Comparative analysis of multiple inducible phages from Mannheimia haemolytica.</title>
        <authorList>
            <person name="Niu Y.D."/>
            <person name="Cook S.R."/>
            <person name="Wang J."/>
            <person name="Klima C.L."/>
            <person name="Hsu Y.H."/>
            <person name="Kropinski A.M."/>
            <person name="Turner D."/>
            <person name="McAllister T.A."/>
        </authorList>
    </citation>
    <scope>NUCLEOTIDE SEQUENCE [LARGE SCALE GENOMIC DNA]</scope>
</reference>
<evidence type="ECO:0000313" key="2">
    <source>
        <dbReference type="EMBL" id="AJA72950.1"/>
    </source>
</evidence>
<feature type="region of interest" description="Disordered" evidence="1">
    <location>
        <begin position="84"/>
        <end position="104"/>
    </location>
</feature>
<dbReference type="Proteomes" id="UP000203706">
    <property type="component" value="Segment"/>
</dbReference>
<name>A0A0M3LNN6_9CAUD</name>
<accession>A0A0M3LNN6</accession>
<sequence length="104" mass="11635">MKKVTLKQGILRGEKRITEIEVRKPLTKQLRGTNLTSLMQLSVDEWCIVLPRITTPKLDKADFATMSAADLLKLSGKALDLMSEDFDEADEEDSEEQGKGEILA</sequence>
<dbReference type="KEGG" id="vg:26634304"/>
<dbReference type="RefSeq" id="YP_009207779.1">
    <property type="nucleotide sequence ID" value="NC_028898.1"/>
</dbReference>
<protein>
    <submittedName>
        <fullName evidence="2">Tail protein E</fullName>
    </submittedName>
</protein>
<dbReference type="Pfam" id="PF10109">
    <property type="entry name" value="Phage_TAC_7"/>
    <property type="match status" value="1"/>
</dbReference>
<proteinExistence type="predicted"/>
<gene>
    <name evidence="2" type="ORF">587AP1_26</name>
</gene>
<dbReference type="InterPro" id="IPR019289">
    <property type="entry name" value="Phage_tail_E/E"/>
</dbReference>
<evidence type="ECO:0000313" key="3">
    <source>
        <dbReference type="Proteomes" id="UP000203706"/>
    </source>
</evidence>
<feature type="compositionally biased region" description="Acidic residues" evidence="1">
    <location>
        <begin position="84"/>
        <end position="95"/>
    </location>
</feature>
<organism evidence="2 3">
    <name type="scientific">Mannheimia phage vB_MhM_587AP1</name>
    <dbReference type="NCBI Taxonomy" id="1572744"/>
    <lineage>
        <taxon>Viruses</taxon>
        <taxon>Duplodnaviria</taxon>
        <taxon>Heunggongvirae</taxon>
        <taxon>Uroviricota</taxon>
        <taxon>Caudoviricetes</taxon>
        <taxon>Peduoviridae</taxon>
        <taxon>Baylorvirus</taxon>
        <taxon>Baylorvirus bv1127AP1</taxon>
    </lineage>
</organism>
<dbReference type="OrthoDB" id="33443at10239"/>
<evidence type="ECO:0000256" key="1">
    <source>
        <dbReference type="SAM" id="MobiDB-lite"/>
    </source>
</evidence>
<dbReference type="EMBL" id="KP137434">
    <property type="protein sequence ID" value="AJA72950.1"/>
    <property type="molecule type" value="Genomic_DNA"/>
</dbReference>